<gene>
    <name evidence="1" type="primary">Hypp6056</name>
    <name evidence="1" type="ORF">BLAG_LOCUS4498</name>
</gene>
<evidence type="ECO:0000313" key="2">
    <source>
        <dbReference type="Proteomes" id="UP000838412"/>
    </source>
</evidence>
<sequence length="436" mass="50202">MTLTEEFCTIFRTVHDFYDKLHRQRWLSTEQREQVLDLKGLLGLVEGTSLQELLETIANSFKPTPILVDFRDEGHLEEELRQLLNRKESELPATTSLPEPKATEKLGDFVNGIRKRSRKGKYAKSPAAAVAMIPERCPEVLPRTLMRYQTNIAWNTATGFPHALDIYKCDMPPSYDIRRAALMGQVYEERHEIPEVLSVKKPEYVCPPIYTRLKNTKPFGKDWQVSYFTKGQFRTVETDFPAWITHEKLKGFLACDHCVTRYNYRTHTGATNALFLLLIRDDTYRRAGHASSPNGVRAPKEHVFANLPSEFQVYVGTAERGTLDRWVYGRNSHCNAIWNFYKHVNQLREWKPFPGKITLPELSLALARMRGQDCALFVISNHSNTSDLTDEAARLINHYELGPFSDMRFGMNEKLKQAVTVPTNSREVSSILTKTW</sequence>
<reference evidence="1" key="1">
    <citation type="submission" date="2022-01" db="EMBL/GenBank/DDBJ databases">
        <authorList>
            <person name="Braso-Vives M."/>
        </authorList>
    </citation>
    <scope>NUCLEOTIDE SEQUENCE</scope>
</reference>
<name>A0A8J9WHP7_BRALA</name>
<dbReference type="EMBL" id="OV696696">
    <property type="protein sequence ID" value="CAH1240625.1"/>
    <property type="molecule type" value="Genomic_DNA"/>
</dbReference>
<evidence type="ECO:0000313" key="1">
    <source>
        <dbReference type="EMBL" id="CAH1240625.1"/>
    </source>
</evidence>
<keyword evidence="2" id="KW-1185">Reference proteome</keyword>
<dbReference type="OrthoDB" id="9973512at2759"/>
<dbReference type="AlphaFoldDB" id="A0A8J9WHP7"/>
<dbReference type="Proteomes" id="UP000838412">
    <property type="component" value="Chromosome 11"/>
</dbReference>
<proteinExistence type="predicted"/>
<protein>
    <submittedName>
        <fullName evidence="1">Hypp6056 protein</fullName>
    </submittedName>
</protein>
<accession>A0A8J9WHP7</accession>
<organism evidence="1 2">
    <name type="scientific">Branchiostoma lanceolatum</name>
    <name type="common">Common lancelet</name>
    <name type="synonym">Amphioxus lanceolatum</name>
    <dbReference type="NCBI Taxonomy" id="7740"/>
    <lineage>
        <taxon>Eukaryota</taxon>
        <taxon>Metazoa</taxon>
        <taxon>Chordata</taxon>
        <taxon>Cephalochordata</taxon>
        <taxon>Leptocardii</taxon>
        <taxon>Amphioxiformes</taxon>
        <taxon>Branchiostomatidae</taxon>
        <taxon>Branchiostoma</taxon>
    </lineage>
</organism>